<dbReference type="GO" id="GO:0004814">
    <property type="term" value="F:arginine-tRNA ligase activity"/>
    <property type="evidence" value="ECO:0007669"/>
    <property type="project" value="UniProtKB-UniRule"/>
</dbReference>
<dbReference type="Pfam" id="PF05746">
    <property type="entry name" value="DALR_1"/>
    <property type="match status" value="1"/>
</dbReference>
<reference evidence="13 14" key="1">
    <citation type="journal article" date="2016" name="Nat. Commun.">
        <title>Thousands of microbial genomes shed light on interconnected biogeochemical processes in an aquifer system.</title>
        <authorList>
            <person name="Anantharaman K."/>
            <person name="Brown C.T."/>
            <person name="Hug L.A."/>
            <person name="Sharon I."/>
            <person name="Castelle C.J."/>
            <person name="Probst A.J."/>
            <person name="Thomas B.C."/>
            <person name="Singh A."/>
            <person name="Wilkins M.J."/>
            <person name="Karaoz U."/>
            <person name="Brodie E.L."/>
            <person name="Williams K.H."/>
            <person name="Hubbard S.S."/>
            <person name="Banfield J.F."/>
        </authorList>
    </citation>
    <scope>NUCLEOTIDE SEQUENCE [LARGE SCALE GENOMIC DNA]</scope>
</reference>
<dbReference type="InterPro" id="IPR014729">
    <property type="entry name" value="Rossmann-like_a/b/a_fold"/>
</dbReference>
<dbReference type="FunFam" id="1.10.730.10:FF:000006">
    <property type="entry name" value="Arginyl-tRNA synthetase 2, mitochondrial"/>
    <property type="match status" value="1"/>
</dbReference>
<dbReference type="SUPFAM" id="SSF47323">
    <property type="entry name" value="Anticodon-binding domain of a subclass of class I aminoacyl-tRNA synthetases"/>
    <property type="match status" value="1"/>
</dbReference>
<accession>A0A1F8F8V3</accession>
<dbReference type="Gene3D" id="1.10.730.10">
    <property type="entry name" value="Isoleucyl-tRNA Synthetase, Domain 1"/>
    <property type="match status" value="1"/>
</dbReference>
<dbReference type="GO" id="GO:0006420">
    <property type="term" value="P:arginyl-tRNA aminoacylation"/>
    <property type="evidence" value="ECO:0007669"/>
    <property type="project" value="UniProtKB-UniRule"/>
</dbReference>
<dbReference type="Gene3D" id="3.40.50.620">
    <property type="entry name" value="HUPs"/>
    <property type="match status" value="1"/>
</dbReference>
<evidence type="ECO:0000256" key="9">
    <source>
        <dbReference type="RuleBase" id="RU363038"/>
    </source>
</evidence>
<evidence type="ECO:0000256" key="1">
    <source>
        <dbReference type="ARBA" id="ARBA00005594"/>
    </source>
</evidence>
<evidence type="ECO:0000256" key="3">
    <source>
        <dbReference type="ARBA" id="ARBA00022741"/>
    </source>
</evidence>
<dbReference type="GO" id="GO:0005524">
    <property type="term" value="F:ATP binding"/>
    <property type="evidence" value="ECO:0007669"/>
    <property type="project" value="UniProtKB-UniRule"/>
</dbReference>
<dbReference type="SUPFAM" id="SSF52374">
    <property type="entry name" value="Nucleotidylyl transferase"/>
    <property type="match status" value="1"/>
</dbReference>
<dbReference type="Pfam" id="PF03485">
    <property type="entry name" value="Arg_tRNA_synt_N"/>
    <property type="match status" value="1"/>
</dbReference>
<evidence type="ECO:0000313" key="13">
    <source>
        <dbReference type="EMBL" id="OGN09555.1"/>
    </source>
</evidence>
<evidence type="ECO:0000259" key="11">
    <source>
        <dbReference type="SMART" id="SM00836"/>
    </source>
</evidence>
<evidence type="ECO:0000256" key="5">
    <source>
        <dbReference type="ARBA" id="ARBA00022917"/>
    </source>
</evidence>
<keyword evidence="4 8" id="KW-0067">ATP-binding</keyword>
<dbReference type="SMART" id="SM01016">
    <property type="entry name" value="Arg_tRNA_synt_N"/>
    <property type="match status" value="1"/>
</dbReference>
<evidence type="ECO:0000256" key="10">
    <source>
        <dbReference type="SAM" id="MobiDB-lite"/>
    </source>
</evidence>
<sequence length="617" mass="70039">MLKQKIENKFPGTDFDILVPPNPKMGDYSTNLAFAIAEARNKTENPEEIAEKLVAELKQDRDLADIFEKIEAVKPGFINFYFSDDFLRSKLGEISKDKKYGFDKTMKGKTVMVEYTDPNPFKLFHIGHLMSNTIGEAIARLYEAAGAKVLRANYQGDVGLHVAKTIWGMESKIKNPRKGQWPSGLYWQKSKIKNLEKKSLSEKIQFMGESYTEGSRAYEENQNAKEEVEEINNKIYDRSDGEINELYDRSKKWSLEYFEEIYKKLGTKFDRYFFESEAAYDGLSIIEKHPDVFVESGGAKVFRGEEYGLHTRVFVSSKRLPTYEAKELGVNKKKFEKDNPDLSIIVTGNEINEYFKVLLKVMELIMPEVAARTKHISHGMLRLPGGKMSSRTGEVITADSLIEQVKSRLPDSGNDDTNPPLRAAGIAFDDARPEGYGPLRQSSPPEARLAKGGSEASETKEKIAIGAIKYSILKQSPGHDIIFDFEKSLSIKGDSAPYLQYTYARLFNILIKSEQANFKFQISNFKLLEHELELKLIKKLLMFPDIVLESGADTAPQHLALYLYELANDANRFYESVRVLEDENVDRRNARLVLVETVATTLERGLGLLGISILKRI</sequence>
<feature type="domain" description="Arginyl tRNA synthetase N-terminal" evidence="12">
    <location>
        <begin position="1"/>
        <end position="82"/>
    </location>
</feature>
<dbReference type="Proteomes" id="UP000177167">
    <property type="component" value="Unassembled WGS sequence"/>
</dbReference>
<organism evidence="13 14">
    <name type="scientific">Candidatus Yanofskybacteria bacterium RIFCSPHIGHO2_02_FULL_41_11</name>
    <dbReference type="NCBI Taxonomy" id="1802675"/>
    <lineage>
        <taxon>Bacteria</taxon>
        <taxon>Candidatus Yanofskyibacteriota</taxon>
    </lineage>
</organism>
<name>A0A1F8F8V3_9BACT</name>
<dbReference type="PANTHER" id="PTHR11956">
    <property type="entry name" value="ARGINYL-TRNA SYNTHETASE"/>
    <property type="match status" value="1"/>
</dbReference>
<keyword evidence="6 8" id="KW-0030">Aminoacyl-tRNA synthetase</keyword>
<comment type="caution">
    <text evidence="13">The sequence shown here is derived from an EMBL/GenBank/DDBJ whole genome shotgun (WGS) entry which is preliminary data.</text>
</comment>
<feature type="region of interest" description="Disordered" evidence="10">
    <location>
        <begin position="434"/>
        <end position="455"/>
    </location>
</feature>
<dbReference type="HAMAP" id="MF_00123">
    <property type="entry name" value="Arg_tRNA_synth"/>
    <property type="match status" value="1"/>
</dbReference>
<dbReference type="EC" id="6.1.1.19" evidence="8"/>
<dbReference type="AlphaFoldDB" id="A0A1F8F8V3"/>
<comment type="catalytic activity">
    <reaction evidence="7 8">
        <text>tRNA(Arg) + L-arginine + ATP = L-arginyl-tRNA(Arg) + AMP + diphosphate</text>
        <dbReference type="Rhea" id="RHEA:20301"/>
        <dbReference type="Rhea" id="RHEA-COMP:9658"/>
        <dbReference type="Rhea" id="RHEA-COMP:9673"/>
        <dbReference type="ChEBI" id="CHEBI:30616"/>
        <dbReference type="ChEBI" id="CHEBI:32682"/>
        <dbReference type="ChEBI" id="CHEBI:33019"/>
        <dbReference type="ChEBI" id="CHEBI:78442"/>
        <dbReference type="ChEBI" id="CHEBI:78513"/>
        <dbReference type="ChEBI" id="CHEBI:456215"/>
        <dbReference type="EC" id="6.1.1.19"/>
    </reaction>
</comment>
<dbReference type="InterPro" id="IPR009080">
    <property type="entry name" value="tRNAsynth_Ia_anticodon-bd"/>
</dbReference>
<dbReference type="PANTHER" id="PTHR11956:SF5">
    <property type="entry name" value="ARGININE--TRNA LIGASE, CYTOPLASMIC"/>
    <property type="match status" value="1"/>
</dbReference>
<protein>
    <recommendedName>
        <fullName evidence="8">Arginine--tRNA ligase</fullName>
        <ecNumber evidence="8">6.1.1.19</ecNumber>
    </recommendedName>
    <alternativeName>
        <fullName evidence="8">Arginyl-tRNA synthetase</fullName>
        <shortName evidence="8">ArgRS</shortName>
    </alternativeName>
</protein>
<dbReference type="PRINTS" id="PR01038">
    <property type="entry name" value="TRNASYNTHARG"/>
</dbReference>
<evidence type="ECO:0000259" key="12">
    <source>
        <dbReference type="SMART" id="SM01016"/>
    </source>
</evidence>
<evidence type="ECO:0000256" key="4">
    <source>
        <dbReference type="ARBA" id="ARBA00022840"/>
    </source>
</evidence>
<dbReference type="InterPro" id="IPR005148">
    <property type="entry name" value="Arg-tRNA-synth_N"/>
</dbReference>
<feature type="domain" description="DALR anticodon binding" evidence="11">
    <location>
        <begin position="499"/>
        <end position="617"/>
    </location>
</feature>
<feature type="short sequence motif" description="'HIGH' region" evidence="8">
    <location>
        <begin position="118"/>
        <end position="128"/>
    </location>
</feature>
<proteinExistence type="inferred from homology"/>
<evidence type="ECO:0000256" key="8">
    <source>
        <dbReference type="HAMAP-Rule" id="MF_00123"/>
    </source>
</evidence>
<dbReference type="Gene3D" id="3.30.1360.70">
    <property type="entry name" value="Arginyl tRNA synthetase N-terminal domain"/>
    <property type="match status" value="1"/>
</dbReference>
<dbReference type="EMBL" id="MGJP01000032">
    <property type="protein sequence ID" value="OGN09555.1"/>
    <property type="molecule type" value="Genomic_DNA"/>
</dbReference>
<dbReference type="InterPro" id="IPR035684">
    <property type="entry name" value="ArgRS_core"/>
</dbReference>
<dbReference type="InterPro" id="IPR001278">
    <property type="entry name" value="Arg-tRNA-ligase"/>
</dbReference>
<comment type="subunit">
    <text evidence="8">Monomer.</text>
</comment>
<evidence type="ECO:0000256" key="2">
    <source>
        <dbReference type="ARBA" id="ARBA00022598"/>
    </source>
</evidence>
<dbReference type="SUPFAM" id="SSF55190">
    <property type="entry name" value="Arginyl-tRNA synthetase (ArgRS), N-terminal 'additional' domain"/>
    <property type="match status" value="1"/>
</dbReference>
<dbReference type="InterPro" id="IPR008909">
    <property type="entry name" value="DALR_anticod-bd"/>
</dbReference>
<keyword evidence="5 8" id="KW-0648">Protein biosynthesis</keyword>
<dbReference type="SMART" id="SM00836">
    <property type="entry name" value="DALR_1"/>
    <property type="match status" value="1"/>
</dbReference>
<keyword evidence="2 8" id="KW-0436">Ligase</keyword>
<gene>
    <name evidence="8" type="primary">argS</name>
    <name evidence="13" type="ORF">A3J46_02220</name>
</gene>
<dbReference type="InterPro" id="IPR036695">
    <property type="entry name" value="Arg-tRNA-synth_N_sf"/>
</dbReference>
<evidence type="ECO:0000313" key="14">
    <source>
        <dbReference type="Proteomes" id="UP000177167"/>
    </source>
</evidence>
<keyword evidence="8" id="KW-0963">Cytoplasm</keyword>
<evidence type="ECO:0000256" key="6">
    <source>
        <dbReference type="ARBA" id="ARBA00023146"/>
    </source>
</evidence>
<dbReference type="Pfam" id="PF00750">
    <property type="entry name" value="tRNA-synt_1d"/>
    <property type="match status" value="1"/>
</dbReference>
<comment type="subcellular location">
    <subcellularLocation>
        <location evidence="8">Cytoplasm</location>
    </subcellularLocation>
</comment>
<dbReference type="GO" id="GO:0005737">
    <property type="term" value="C:cytoplasm"/>
    <property type="evidence" value="ECO:0007669"/>
    <property type="project" value="UniProtKB-SubCell"/>
</dbReference>
<evidence type="ECO:0000256" key="7">
    <source>
        <dbReference type="ARBA" id="ARBA00049339"/>
    </source>
</evidence>
<keyword evidence="3 8" id="KW-0547">Nucleotide-binding</keyword>
<comment type="similarity">
    <text evidence="1 8 9">Belongs to the class-I aminoacyl-tRNA synthetase family.</text>
</comment>